<feature type="region of interest" description="Disordered" evidence="1">
    <location>
        <begin position="102"/>
        <end position="136"/>
    </location>
</feature>
<gene>
    <name evidence="2" type="ORF">POBO1169_LOCUS15626</name>
</gene>
<proteinExistence type="predicted"/>
<evidence type="ECO:0000256" key="1">
    <source>
        <dbReference type="SAM" id="MobiDB-lite"/>
    </source>
</evidence>
<protein>
    <submittedName>
        <fullName evidence="2">Uncharacterized protein</fullName>
    </submittedName>
</protein>
<reference evidence="2" key="1">
    <citation type="submission" date="2021-01" db="EMBL/GenBank/DDBJ databases">
        <authorList>
            <person name="Corre E."/>
            <person name="Pelletier E."/>
            <person name="Niang G."/>
            <person name="Scheremetjew M."/>
            <person name="Finn R."/>
            <person name="Kale V."/>
            <person name="Holt S."/>
            <person name="Cochrane G."/>
            <person name="Meng A."/>
            <person name="Brown T."/>
            <person name="Cohen L."/>
        </authorList>
    </citation>
    <scope>NUCLEOTIDE SEQUENCE</scope>
    <source>
        <strain evidence="2">CCMP722</strain>
    </source>
</reference>
<feature type="compositionally biased region" description="Basic and acidic residues" evidence="1">
    <location>
        <begin position="48"/>
        <end position="76"/>
    </location>
</feature>
<organism evidence="2">
    <name type="scientific">Pyramimonas obovata</name>
    <dbReference type="NCBI Taxonomy" id="1411642"/>
    <lineage>
        <taxon>Eukaryota</taxon>
        <taxon>Viridiplantae</taxon>
        <taxon>Chlorophyta</taxon>
        <taxon>Pyramimonadophyceae</taxon>
        <taxon>Pyramimonadales</taxon>
        <taxon>Pyramimonadaceae</taxon>
        <taxon>Pyramimonas</taxon>
        <taxon>Pyramimonas incertae sedis</taxon>
    </lineage>
</organism>
<feature type="region of interest" description="Disordered" evidence="1">
    <location>
        <begin position="41"/>
        <end position="76"/>
    </location>
</feature>
<feature type="compositionally biased region" description="Basic residues" evidence="1">
    <location>
        <begin position="120"/>
        <end position="136"/>
    </location>
</feature>
<dbReference type="AlphaFoldDB" id="A0A7S0WSN4"/>
<evidence type="ECO:0000313" key="2">
    <source>
        <dbReference type="EMBL" id="CAD8681794.1"/>
    </source>
</evidence>
<accession>A0A7S0WSN4</accession>
<name>A0A7S0WSN4_9CHLO</name>
<sequence>MAKSIRSKVKQEVRAIRRKQLEENGYFDKSLDKRVAAMQAAMAADPVPRPEPKEPVERMKTEKPKKVPTRKPLEMMDVDGKVEDALKPKAAGIKKKGRIAPNVNAKGKKLGKKDKILFHLGKRTAQKKKAKRQAKQ</sequence>
<dbReference type="EMBL" id="HBFA01031080">
    <property type="protein sequence ID" value="CAD8681794.1"/>
    <property type="molecule type" value="Transcribed_RNA"/>
</dbReference>